<dbReference type="AlphaFoldDB" id="A0A3E1Y5Z3"/>
<dbReference type="OrthoDB" id="714262at2"/>
<protein>
    <recommendedName>
        <fullName evidence="3">CarboxypepD_reg-like domain-containing protein</fullName>
    </recommendedName>
</protein>
<proteinExistence type="predicted"/>
<evidence type="ECO:0000313" key="1">
    <source>
        <dbReference type="EMBL" id="RFS20170.1"/>
    </source>
</evidence>
<evidence type="ECO:0000313" key="2">
    <source>
        <dbReference type="Proteomes" id="UP000260644"/>
    </source>
</evidence>
<comment type="caution">
    <text evidence="1">The sequence shown here is derived from an EMBL/GenBank/DDBJ whole genome shotgun (WGS) entry which is preliminary data.</text>
</comment>
<accession>A0A3E1Y5Z3</accession>
<dbReference type="Proteomes" id="UP000260644">
    <property type="component" value="Unassembled WGS sequence"/>
</dbReference>
<dbReference type="SUPFAM" id="SSF49464">
    <property type="entry name" value="Carboxypeptidase regulatory domain-like"/>
    <property type="match status" value="1"/>
</dbReference>
<sequence>MSYYQLLQRLGILIILSLCYLVSGAQVRIYGTVYDRTAKFGMAGVTVMSTSGKGTITDSAGHYSIIVPTADSICFSYQGKATMKFPVKEIRTSRSFDMSLHVDVHMLPTVEVSAQRRGYTVDSIENRREYRKVFDFEREYFTSGGAGSAAGLNLDLLFSMKKIKRIEAFRKILIQDEKDKYVDHRFNKELVKKITGLESPALEAFMIQFRPSYEFILSFDNDYDYYEFIKVSSEYFSSRYNKNRANHN</sequence>
<evidence type="ECO:0008006" key="3">
    <source>
        <dbReference type="Google" id="ProtNLM"/>
    </source>
</evidence>
<dbReference type="EMBL" id="QPMM01000011">
    <property type="protein sequence ID" value="RFS20170.1"/>
    <property type="molecule type" value="Genomic_DNA"/>
</dbReference>
<gene>
    <name evidence="1" type="ORF">DVR12_20870</name>
</gene>
<name>A0A3E1Y5Z3_9BACT</name>
<reference evidence="1 2" key="1">
    <citation type="submission" date="2018-07" db="EMBL/GenBank/DDBJ databases">
        <title>Chitinophaga K2CV101002-2 sp. nov., isolated from a monsoon evergreen broad-leaved forest soil.</title>
        <authorList>
            <person name="Lv Y."/>
        </authorList>
    </citation>
    <scope>NUCLEOTIDE SEQUENCE [LARGE SCALE GENOMIC DNA]</scope>
    <source>
        <strain evidence="1 2">GDMCC 1.1288</strain>
    </source>
</reference>
<keyword evidence="2" id="KW-1185">Reference proteome</keyword>
<organism evidence="1 2">
    <name type="scientific">Chitinophaga silvatica</name>
    <dbReference type="NCBI Taxonomy" id="2282649"/>
    <lineage>
        <taxon>Bacteria</taxon>
        <taxon>Pseudomonadati</taxon>
        <taxon>Bacteroidota</taxon>
        <taxon>Chitinophagia</taxon>
        <taxon>Chitinophagales</taxon>
        <taxon>Chitinophagaceae</taxon>
        <taxon>Chitinophaga</taxon>
    </lineage>
</organism>
<dbReference type="RefSeq" id="WP_116977732.1">
    <property type="nucleotide sequence ID" value="NZ_QPMM01000011.1"/>
</dbReference>
<dbReference type="InterPro" id="IPR008969">
    <property type="entry name" value="CarboxyPept-like_regulatory"/>
</dbReference>